<protein>
    <submittedName>
        <fullName evidence="1">Uncharacterized protein</fullName>
    </submittedName>
</protein>
<dbReference type="AlphaFoldDB" id="A0A8B6GRT7"/>
<evidence type="ECO:0000313" key="1">
    <source>
        <dbReference type="EMBL" id="VDI68156.1"/>
    </source>
</evidence>
<evidence type="ECO:0000313" key="2">
    <source>
        <dbReference type="Proteomes" id="UP000596742"/>
    </source>
</evidence>
<accession>A0A8B6GRT7</accession>
<organism evidence="1 2">
    <name type="scientific">Mytilus galloprovincialis</name>
    <name type="common">Mediterranean mussel</name>
    <dbReference type="NCBI Taxonomy" id="29158"/>
    <lineage>
        <taxon>Eukaryota</taxon>
        <taxon>Metazoa</taxon>
        <taxon>Spiralia</taxon>
        <taxon>Lophotrochozoa</taxon>
        <taxon>Mollusca</taxon>
        <taxon>Bivalvia</taxon>
        <taxon>Autobranchia</taxon>
        <taxon>Pteriomorphia</taxon>
        <taxon>Mytilida</taxon>
        <taxon>Mytiloidea</taxon>
        <taxon>Mytilidae</taxon>
        <taxon>Mytilinae</taxon>
        <taxon>Mytilus</taxon>
    </lineage>
</organism>
<keyword evidence="2" id="KW-1185">Reference proteome</keyword>
<dbReference type="Proteomes" id="UP000596742">
    <property type="component" value="Unassembled WGS sequence"/>
</dbReference>
<proteinExistence type="predicted"/>
<gene>
    <name evidence="1" type="ORF">MGAL_10B080447</name>
</gene>
<dbReference type="EMBL" id="UYJE01008884">
    <property type="protein sequence ID" value="VDI68156.1"/>
    <property type="molecule type" value="Genomic_DNA"/>
</dbReference>
<reference evidence="1" key="1">
    <citation type="submission" date="2018-11" db="EMBL/GenBank/DDBJ databases">
        <authorList>
            <person name="Alioto T."/>
            <person name="Alioto T."/>
        </authorList>
    </citation>
    <scope>NUCLEOTIDE SEQUENCE</scope>
</reference>
<name>A0A8B6GRT7_MYTGA</name>
<sequence length="97" mass="10833">MDAMHKLELKQELNHASKSAPKVSAKDAVKTRTTHLDFVSSSSVFAGKLGQGGKVDVMVMDEWSYDPMEMCVNWRPHVEEQNHISIIFSHSGSCVML</sequence>
<comment type="caution">
    <text evidence="1">The sequence shown here is derived from an EMBL/GenBank/DDBJ whole genome shotgun (WGS) entry which is preliminary data.</text>
</comment>